<keyword evidence="2" id="KW-0496">Mitochondrion</keyword>
<feature type="compositionally biased region" description="Basic and acidic residues" evidence="1">
    <location>
        <begin position="1"/>
        <end position="25"/>
    </location>
</feature>
<gene>
    <name evidence="2" type="ORF">ABT39_MTgene4641</name>
</gene>
<evidence type="ECO:0000313" key="2">
    <source>
        <dbReference type="EMBL" id="KUM48626.1"/>
    </source>
</evidence>
<organism evidence="2">
    <name type="scientific">Picea glauca</name>
    <name type="common">White spruce</name>
    <name type="synonym">Pinus glauca</name>
    <dbReference type="NCBI Taxonomy" id="3330"/>
    <lineage>
        <taxon>Eukaryota</taxon>
        <taxon>Viridiplantae</taxon>
        <taxon>Streptophyta</taxon>
        <taxon>Embryophyta</taxon>
        <taxon>Tracheophyta</taxon>
        <taxon>Spermatophyta</taxon>
        <taxon>Pinopsida</taxon>
        <taxon>Pinidae</taxon>
        <taxon>Conifers I</taxon>
        <taxon>Pinales</taxon>
        <taxon>Pinaceae</taxon>
        <taxon>Picea</taxon>
    </lineage>
</organism>
<geneLocation type="mitochondrion" evidence="2"/>
<evidence type="ECO:0000256" key="1">
    <source>
        <dbReference type="SAM" id="MobiDB-lite"/>
    </source>
</evidence>
<protein>
    <submittedName>
        <fullName evidence="2">Uncharacterized protein</fullName>
    </submittedName>
</protein>
<feature type="region of interest" description="Disordered" evidence="1">
    <location>
        <begin position="1"/>
        <end position="30"/>
    </location>
</feature>
<dbReference type="AlphaFoldDB" id="A0A101M069"/>
<dbReference type="EMBL" id="LKAM01000005">
    <property type="protein sequence ID" value="KUM48626.1"/>
    <property type="molecule type" value="Genomic_DNA"/>
</dbReference>
<proteinExistence type="predicted"/>
<comment type="caution">
    <text evidence="2">The sequence shown here is derived from an EMBL/GenBank/DDBJ whole genome shotgun (WGS) entry which is preliminary data.</text>
</comment>
<reference evidence="2" key="1">
    <citation type="journal article" date="2015" name="Genome Biol. Evol.">
        <title>Organellar Genomes of White Spruce (Picea glauca): Assembly and Annotation.</title>
        <authorList>
            <person name="Jackman S.D."/>
            <person name="Warren R.L."/>
            <person name="Gibb E.A."/>
            <person name="Vandervalk B.P."/>
            <person name="Mohamadi H."/>
            <person name="Chu J."/>
            <person name="Raymond A."/>
            <person name="Pleasance S."/>
            <person name="Coope R."/>
            <person name="Wildung M.R."/>
            <person name="Ritland C.E."/>
            <person name="Bousquet J."/>
            <person name="Jones S.J."/>
            <person name="Bohlmann J."/>
            <person name="Birol I."/>
        </authorList>
    </citation>
    <scope>NUCLEOTIDE SEQUENCE [LARGE SCALE GENOMIC DNA]</scope>
    <source>
        <tissue evidence="2">Flushing bud</tissue>
    </source>
</reference>
<sequence length="93" mass="10554">MEGRSERRTAAYDLRSKNRDNHERIMTSTARRRAKPARFGLYYYDYGKSFFVWKVTIPGEGPQLSDELEGQGIKNALAWAPGPTRNGAKSGED</sequence>
<name>A0A101M069_PICGL</name>
<accession>A0A101M069</accession>